<evidence type="ECO:0000256" key="1">
    <source>
        <dbReference type="SAM" id="Coils"/>
    </source>
</evidence>
<keyword evidence="2" id="KW-0812">Transmembrane</keyword>
<feature type="transmembrane region" description="Helical" evidence="2">
    <location>
        <begin position="14"/>
        <end position="35"/>
    </location>
</feature>
<dbReference type="RefSeq" id="YP_009030975.1">
    <property type="nucleotide sequence ID" value="NC_024134.1"/>
</dbReference>
<evidence type="ECO:0008006" key="5">
    <source>
        <dbReference type="Google" id="ProtNLM"/>
    </source>
</evidence>
<feature type="coiled-coil region" evidence="1">
    <location>
        <begin position="69"/>
        <end position="96"/>
    </location>
</feature>
<keyword evidence="4" id="KW-1185">Reference proteome</keyword>
<evidence type="ECO:0000256" key="2">
    <source>
        <dbReference type="SAM" id="Phobius"/>
    </source>
</evidence>
<accession>A0A023MI30</accession>
<keyword evidence="2" id="KW-0472">Membrane</keyword>
<dbReference type="KEGG" id="vg:19486791"/>
<evidence type="ECO:0000313" key="3">
    <source>
        <dbReference type="EMBL" id="AHN83654.1"/>
    </source>
</evidence>
<sequence length="132" mass="14994">MISVLTWLSRYRGIIKGLVFAAAIGTAYLGAVYWFNSKLNDAYQEGVSATELKWERILDQQQKQADKIKMGHAEEVKNLEKSLSDLQDKLNMAEKAGKEKQIIYLQSPEGKKSTLPDQLIDIYNESINQEGR</sequence>
<dbReference type="GeneID" id="19486791"/>
<name>A0A023MI30_9CAUD</name>
<proteinExistence type="predicted"/>
<organism evidence="3 4">
    <name type="scientific">Escherichia phage FFH2</name>
    <dbReference type="NCBI Taxonomy" id="1446490"/>
    <lineage>
        <taxon>Viruses</taxon>
        <taxon>Duplodnaviria</taxon>
        <taxon>Heunggongvirae</taxon>
        <taxon>Uroviricota</taxon>
        <taxon>Caudoviricetes</taxon>
        <taxon>Vequintavirinae</taxon>
        <taxon>Vequintavirus</taxon>
        <taxon>Vequintavirus PDX</taxon>
        <taxon>Vequintavirus FFH2</taxon>
    </lineage>
</organism>
<reference evidence="3 4" key="1">
    <citation type="journal article" date="2014" name="Genome Announc.">
        <title>Complete Genome Sequences of Two Escherichia coli O157:H7 Phages Effective in Limiting Contamination of Food Products.</title>
        <authorList>
            <person name="Hong Y."/>
            <person name="Pan Y."/>
            <person name="Harman N.J."/>
            <person name="Ebner P.D."/>
        </authorList>
    </citation>
    <scope>NUCLEOTIDE SEQUENCE [LARGE SCALE GENOMIC DNA]</scope>
</reference>
<keyword evidence="1" id="KW-0175">Coiled coil</keyword>
<protein>
    <recommendedName>
        <fullName evidence="5">I-spanin</fullName>
    </recommendedName>
</protein>
<dbReference type="EMBL" id="KJ190158">
    <property type="protein sequence ID" value="AHN83654.1"/>
    <property type="molecule type" value="Genomic_DNA"/>
</dbReference>
<evidence type="ECO:0000313" key="4">
    <source>
        <dbReference type="Proteomes" id="UP000026907"/>
    </source>
</evidence>
<keyword evidence="2" id="KW-1133">Transmembrane helix</keyword>
<dbReference type="Proteomes" id="UP000026907">
    <property type="component" value="Segment"/>
</dbReference>